<evidence type="ECO:0000313" key="2">
    <source>
        <dbReference type="Proteomes" id="UP000481872"/>
    </source>
</evidence>
<reference evidence="1 2" key="1">
    <citation type="submission" date="2020-02" db="EMBL/GenBank/DDBJ databases">
        <title>Genome assembly of a novel Clostridium senegalense strain.</title>
        <authorList>
            <person name="Gupta T.B."/>
            <person name="Jauregui R."/>
            <person name="Maclean P."/>
            <person name="Nawarathana A."/>
            <person name="Brightwell G."/>
        </authorList>
    </citation>
    <scope>NUCLEOTIDE SEQUENCE [LARGE SCALE GENOMIC DNA]</scope>
    <source>
        <strain evidence="1 2">AGRFS4</strain>
    </source>
</reference>
<dbReference type="NCBIfam" id="TIGR04116">
    <property type="entry name" value="CXXX_rpt_assoc"/>
    <property type="match status" value="1"/>
</dbReference>
<gene>
    <name evidence="1" type="ORF">G3M99_04595</name>
</gene>
<dbReference type="InterPro" id="IPR026413">
    <property type="entry name" value="CXXX_rpt_assoc"/>
</dbReference>
<dbReference type="RefSeq" id="WP_199869357.1">
    <property type="nucleotide sequence ID" value="NZ_JAAGPU010000005.1"/>
</dbReference>
<organism evidence="1 2">
    <name type="scientific">Clostridium senegalense</name>
    <dbReference type="NCBI Taxonomy" id="1465809"/>
    <lineage>
        <taxon>Bacteria</taxon>
        <taxon>Bacillati</taxon>
        <taxon>Bacillota</taxon>
        <taxon>Clostridia</taxon>
        <taxon>Eubacteriales</taxon>
        <taxon>Clostridiaceae</taxon>
        <taxon>Clostridium</taxon>
    </lineage>
</organism>
<evidence type="ECO:0000313" key="1">
    <source>
        <dbReference type="EMBL" id="NEU04147.1"/>
    </source>
</evidence>
<accession>A0A6M0H0W2</accession>
<dbReference type="Proteomes" id="UP000481872">
    <property type="component" value="Unassembled WGS sequence"/>
</dbReference>
<dbReference type="AlphaFoldDB" id="A0A6M0H0W2"/>
<proteinExistence type="predicted"/>
<comment type="caution">
    <text evidence="1">The sequence shown here is derived from an EMBL/GenBank/DDBJ whole genome shotgun (WGS) entry which is preliminary data.</text>
</comment>
<dbReference type="EMBL" id="JAAGPU010000005">
    <property type="protein sequence ID" value="NEU04147.1"/>
    <property type="molecule type" value="Genomic_DNA"/>
</dbReference>
<sequence length="94" mass="11323">MKVMGYIDTYEKNKILVIYEKMLALKELSYSVEDYVDNKEEKNSLIKSIKLDFSNEEINYEKNWNELIKKYNWKIDSSENLILNFNDNTVLIKE</sequence>
<name>A0A6M0H0W2_9CLOT</name>
<keyword evidence="2" id="KW-1185">Reference proteome</keyword>
<protein>
    <submittedName>
        <fullName evidence="1">CXXX repeat peptide modification system protein</fullName>
    </submittedName>
</protein>